<dbReference type="AlphaFoldDB" id="A0A1Z3HNP2"/>
<evidence type="ECO:0000313" key="2">
    <source>
        <dbReference type="EMBL" id="ASC71921.1"/>
    </source>
</evidence>
<protein>
    <submittedName>
        <fullName evidence="2">Uncharacterized protein</fullName>
    </submittedName>
</protein>
<name>A0A1Z3HNP2_9CYAN</name>
<evidence type="ECO:0000256" key="1">
    <source>
        <dbReference type="SAM" id="Phobius"/>
    </source>
</evidence>
<evidence type="ECO:0000313" key="3">
    <source>
        <dbReference type="Proteomes" id="UP000191901"/>
    </source>
</evidence>
<accession>A0A1Z3HNP2</accession>
<feature type="transmembrane region" description="Helical" evidence="1">
    <location>
        <begin position="12"/>
        <end position="29"/>
    </location>
</feature>
<reference evidence="2 3" key="1">
    <citation type="journal article" date="2016" name="Biochim. Biophys. Acta">
        <title>Characterization of red-shifted phycobilisomes isolated from the chlorophyll f-containing cyanobacterium Halomicronema hongdechloris.</title>
        <authorList>
            <person name="Li Y."/>
            <person name="Lin Y."/>
            <person name="Garvey C.J."/>
            <person name="Birch D."/>
            <person name="Corkery R.W."/>
            <person name="Loughlin P.C."/>
            <person name="Scheer H."/>
            <person name="Willows R.D."/>
            <person name="Chen M."/>
        </authorList>
    </citation>
    <scope>NUCLEOTIDE SEQUENCE [LARGE SCALE GENOMIC DNA]</scope>
    <source>
        <strain evidence="2 3">C2206</strain>
    </source>
</reference>
<dbReference type="EMBL" id="CP021983">
    <property type="protein sequence ID" value="ASC71921.1"/>
    <property type="molecule type" value="Genomic_DNA"/>
</dbReference>
<dbReference type="RefSeq" id="WP_080808058.1">
    <property type="nucleotide sequence ID" value="NZ_CP021983.2"/>
</dbReference>
<keyword evidence="3" id="KW-1185">Reference proteome</keyword>
<dbReference type="Proteomes" id="UP000191901">
    <property type="component" value="Chromosome"/>
</dbReference>
<feature type="transmembrane region" description="Helical" evidence="1">
    <location>
        <begin position="35"/>
        <end position="56"/>
    </location>
</feature>
<sequence>MKVSTERKIMRWIHIVLSFPIVGYIYEPVAGKPNAAFAATQFVFVPIVILSGLWMWKGQDVRKWLKRSGHKQR</sequence>
<gene>
    <name evidence="2" type="ORF">XM38_028750</name>
</gene>
<keyword evidence="1" id="KW-1133">Transmembrane helix</keyword>
<dbReference type="OrthoDB" id="8244161at2"/>
<keyword evidence="1" id="KW-0472">Membrane</keyword>
<organism evidence="2 3">
    <name type="scientific">Halomicronema hongdechloris C2206</name>
    <dbReference type="NCBI Taxonomy" id="1641165"/>
    <lineage>
        <taxon>Bacteria</taxon>
        <taxon>Bacillati</taxon>
        <taxon>Cyanobacteriota</taxon>
        <taxon>Cyanophyceae</taxon>
        <taxon>Nodosilineales</taxon>
        <taxon>Nodosilineaceae</taxon>
        <taxon>Halomicronema</taxon>
    </lineage>
</organism>
<keyword evidence="1" id="KW-0812">Transmembrane</keyword>
<dbReference type="KEGG" id="hhg:XM38_028750"/>
<proteinExistence type="predicted"/>
<dbReference type="STRING" id="1641165.XM38_09300"/>